<feature type="transmembrane region" description="Helical" evidence="1">
    <location>
        <begin position="21"/>
        <end position="44"/>
    </location>
</feature>
<comment type="caution">
    <text evidence="2">The sequence shown here is derived from an EMBL/GenBank/DDBJ whole genome shotgun (WGS) entry which is preliminary data.</text>
</comment>
<evidence type="ECO:0000313" key="3">
    <source>
        <dbReference type="Proteomes" id="UP001589836"/>
    </source>
</evidence>
<dbReference type="Proteomes" id="UP001589836">
    <property type="component" value="Unassembled WGS sequence"/>
</dbReference>
<name>A0ABV6LM39_9BACI</name>
<keyword evidence="1" id="KW-1133">Transmembrane helix</keyword>
<proteinExistence type="predicted"/>
<keyword evidence="3" id="KW-1185">Reference proteome</keyword>
<protein>
    <recommendedName>
        <fullName evidence="4">TM2 domain-containing protein</fullName>
    </recommendedName>
</protein>
<gene>
    <name evidence="2" type="ORF">ACFFGV_07695</name>
</gene>
<evidence type="ECO:0000313" key="2">
    <source>
        <dbReference type="EMBL" id="MFC0523466.1"/>
    </source>
</evidence>
<evidence type="ECO:0008006" key="4">
    <source>
        <dbReference type="Google" id="ProtNLM"/>
    </source>
</evidence>
<keyword evidence="1" id="KW-0812">Transmembrane</keyword>
<evidence type="ECO:0000256" key="1">
    <source>
        <dbReference type="SAM" id="Phobius"/>
    </source>
</evidence>
<dbReference type="RefSeq" id="WP_377346282.1">
    <property type="nucleotide sequence ID" value="NZ_JBHLTP010000004.1"/>
</dbReference>
<accession>A0ABV6LM39</accession>
<dbReference type="EMBL" id="JBHLTP010000004">
    <property type="protein sequence ID" value="MFC0523466.1"/>
    <property type="molecule type" value="Genomic_DNA"/>
</dbReference>
<reference evidence="2 3" key="1">
    <citation type="submission" date="2024-09" db="EMBL/GenBank/DDBJ databases">
        <authorList>
            <person name="Sun Q."/>
            <person name="Mori K."/>
        </authorList>
    </citation>
    <scope>NUCLEOTIDE SEQUENCE [LARGE SCALE GENOMIC DNA]</scope>
    <source>
        <strain evidence="2 3">NCAIM B.02529</strain>
    </source>
</reference>
<organism evidence="2 3">
    <name type="scientific">Pontibacillus salicampi</name>
    <dbReference type="NCBI Taxonomy" id="1449801"/>
    <lineage>
        <taxon>Bacteria</taxon>
        <taxon>Bacillati</taxon>
        <taxon>Bacillota</taxon>
        <taxon>Bacilli</taxon>
        <taxon>Bacillales</taxon>
        <taxon>Bacillaceae</taxon>
        <taxon>Pontibacillus</taxon>
    </lineage>
</organism>
<sequence length="82" mass="9027">MKKTWLAGLLSFLIPGIGQFYIGKIISGIAFIILYVGCVLLPTILGEEMWWIGLALAPLIWIINVIHAIFSSIKTNKLVAEA</sequence>
<keyword evidence="1" id="KW-0472">Membrane</keyword>
<feature type="transmembrane region" description="Helical" evidence="1">
    <location>
        <begin position="50"/>
        <end position="70"/>
    </location>
</feature>